<accession>A0A4P7BYL7</accession>
<reference evidence="2 3" key="1">
    <citation type="submission" date="2019-03" db="EMBL/GenBank/DDBJ databases">
        <title>The genome sequence of Nitrosococcus wardiae strain D1FHST reveals the archetypal metabolic capacity of ammonia-oxidizing Gammaproteobacteria.</title>
        <authorList>
            <person name="Wang L."/>
            <person name="Lim C.K."/>
            <person name="Hanson T.E."/>
            <person name="Dang H."/>
            <person name="Klotz M.G."/>
        </authorList>
    </citation>
    <scope>NUCLEOTIDE SEQUENCE [LARGE SCALE GENOMIC DNA]</scope>
    <source>
        <strain evidence="2 3">D1FHS</strain>
    </source>
</reference>
<protein>
    <submittedName>
        <fullName evidence="2">Methyltransferase domain-containing protein</fullName>
    </submittedName>
</protein>
<evidence type="ECO:0000259" key="1">
    <source>
        <dbReference type="Pfam" id="PF08241"/>
    </source>
</evidence>
<gene>
    <name evidence="2" type="ORF">E3U44_02610</name>
</gene>
<dbReference type="RefSeq" id="WP_134356530.1">
    <property type="nucleotide sequence ID" value="NZ_CP038033.1"/>
</dbReference>
<keyword evidence="2" id="KW-0489">Methyltransferase</keyword>
<proteinExistence type="predicted"/>
<dbReference type="EMBL" id="CP038033">
    <property type="protein sequence ID" value="QBQ53516.1"/>
    <property type="molecule type" value="Genomic_DNA"/>
</dbReference>
<dbReference type="KEGG" id="nwr:E3U44_02610"/>
<dbReference type="InterPro" id="IPR013216">
    <property type="entry name" value="Methyltransf_11"/>
</dbReference>
<feature type="domain" description="Methyltransferase type 11" evidence="1">
    <location>
        <begin position="29"/>
        <end position="78"/>
    </location>
</feature>
<dbReference type="GO" id="GO:0008757">
    <property type="term" value="F:S-adenosylmethionine-dependent methyltransferase activity"/>
    <property type="evidence" value="ECO:0007669"/>
    <property type="project" value="InterPro"/>
</dbReference>
<name>A0A4P7BYL7_9GAMM</name>
<sequence length="182" mass="20958">MVKINFGCGQEKLEGWINVDLDASYRPEVVADLSANMPFQTACAGLMYSEDFIVQLDLDSAYLFLRECHRVLKPGGIIRLLTPDLEKLTRAYLYEPEWLVATWKQFVGIPLKTQSACEVFNLGIRLAGQFHYDRKTLTGILNECGFHAKEVNYRQSEAPELRGLDLRRPDESISMYFDCYRF</sequence>
<organism evidence="2 3">
    <name type="scientific">Nitrosococcus wardiae</name>
    <dbReference type="NCBI Taxonomy" id="1814290"/>
    <lineage>
        <taxon>Bacteria</taxon>
        <taxon>Pseudomonadati</taxon>
        <taxon>Pseudomonadota</taxon>
        <taxon>Gammaproteobacteria</taxon>
        <taxon>Chromatiales</taxon>
        <taxon>Chromatiaceae</taxon>
        <taxon>Nitrosococcus</taxon>
    </lineage>
</organism>
<keyword evidence="3" id="KW-1185">Reference proteome</keyword>
<dbReference type="AlphaFoldDB" id="A0A4P7BYL7"/>
<dbReference type="Proteomes" id="UP000294325">
    <property type="component" value="Chromosome"/>
</dbReference>
<dbReference type="Gene3D" id="3.40.50.150">
    <property type="entry name" value="Vaccinia Virus protein VP39"/>
    <property type="match status" value="1"/>
</dbReference>
<dbReference type="GO" id="GO:0032259">
    <property type="term" value="P:methylation"/>
    <property type="evidence" value="ECO:0007669"/>
    <property type="project" value="UniProtKB-KW"/>
</dbReference>
<evidence type="ECO:0000313" key="2">
    <source>
        <dbReference type="EMBL" id="QBQ53516.1"/>
    </source>
</evidence>
<evidence type="ECO:0000313" key="3">
    <source>
        <dbReference type="Proteomes" id="UP000294325"/>
    </source>
</evidence>
<keyword evidence="2" id="KW-0808">Transferase</keyword>
<dbReference type="OrthoDB" id="5292182at2"/>
<dbReference type="SUPFAM" id="SSF53335">
    <property type="entry name" value="S-adenosyl-L-methionine-dependent methyltransferases"/>
    <property type="match status" value="1"/>
</dbReference>
<dbReference type="Pfam" id="PF08241">
    <property type="entry name" value="Methyltransf_11"/>
    <property type="match status" value="1"/>
</dbReference>
<dbReference type="InterPro" id="IPR029063">
    <property type="entry name" value="SAM-dependent_MTases_sf"/>
</dbReference>